<gene>
    <name evidence="2" type="ORF">AMECASPLE_002621</name>
</gene>
<comment type="caution">
    <text evidence="2">The sequence shown here is derived from an EMBL/GenBank/DDBJ whole genome shotgun (WGS) entry which is preliminary data.</text>
</comment>
<keyword evidence="3" id="KW-1185">Reference proteome</keyword>
<reference evidence="2 3" key="1">
    <citation type="submission" date="2021-06" db="EMBL/GenBank/DDBJ databases">
        <authorList>
            <person name="Palmer J.M."/>
        </authorList>
    </citation>
    <scope>NUCLEOTIDE SEQUENCE [LARGE SCALE GENOMIC DNA]</scope>
    <source>
        <strain evidence="2 3">AS_MEX2019</strain>
        <tissue evidence="2">Muscle</tissue>
    </source>
</reference>
<keyword evidence="1" id="KW-0812">Transmembrane</keyword>
<accession>A0ABV0ZIJ6</accession>
<feature type="transmembrane region" description="Helical" evidence="1">
    <location>
        <begin position="6"/>
        <end position="27"/>
    </location>
</feature>
<sequence>MEAVRVYLVFLQFFSITSLMAIIICLLQTRITNPAQFQSSSITMVPVCRIDLFLLPWLAIVFCKLREGSVEEKRAERQKKAQPFVLWFHNLKPSPDPSDDRHSACVQSLICNL</sequence>
<evidence type="ECO:0000313" key="2">
    <source>
        <dbReference type="EMBL" id="MEQ2305891.1"/>
    </source>
</evidence>
<evidence type="ECO:0000256" key="1">
    <source>
        <dbReference type="SAM" id="Phobius"/>
    </source>
</evidence>
<protein>
    <submittedName>
        <fullName evidence="2">Uncharacterized protein</fullName>
    </submittedName>
</protein>
<proteinExistence type="predicted"/>
<name>A0ABV0ZIJ6_9TELE</name>
<keyword evidence="1" id="KW-1133">Transmembrane helix</keyword>
<dbReference type="EMBL" id="JAHRIP010065929">
    <property type="protein sequence ID" value="MEQ2305891.1"/>
    <property type="molecule type" value="Genomic_DNA"/>
</dbReference>
<dbReference type="Proteomes" id="UP001469553">
    <property type="component" value="Unassembled WGS sequence"/>
</dbReference>
<evidence type="ECO:0000313" key="3">
    <source>
        <dbReference type="Proteomes" id="UP001469553"/>
    </source>
</evidence>
<keyword evidence="1" id="KW-0472">Membrane</keyword>
<organism evidence="2 3">
    <name type="scientific">Ameca splendens</name>
    <dbReference type="NCBI Taxonomy" id="208324"/>
    <lineage>
        <taxon>Eukaryota</taxon>
        <taxon>Metazoa</taxon>
        <taxon>Chordata</taxon>
        <taxon>Craniata</taxon>
        <taxon>Vertebrata</taxon>
        <taxon>Euteleostomi</taxon>
        <taxon>Actinopterygii</taxon>
        <taxon>Neopterygii</taxon>
        <taxon>Teleostei</taxon>
        <taxon>Neoteleostei</taxon>
        <taxon>Acanthomorphata</taxon>
        <taxon>Ovalentaria</taxon>
        <taxon>Atherinomorphae</taxon>
        <taxon>Cyprinodontiformes</taxon>
        <taxon>Goodeidae</taxon>
        <taxon>Ameca</taxon>
    </lineage>
</organism>